<evidence type="ECO:0000313" key="6">
    <source>
        <dbReference type="EMBL" id="CAG6664750.1"/>
    </source>
</evidence>
<accession>A0A8D8S7R3</accession>
<evidence type="ECO:0000256" key="1">
    <source>
        <dbReference type="ARBA" id="ARBA00022574"/>
    </source>
</evidence>
<dbReference type="AlphaFoldDB" id="A0A8D8S7R3"/>
<proteinExistence type="predicted"/>
<protein>
    <submittedName>
        <fullName evidence="6">F-box/WD repeat-containing protein 9</fullName>
    </submittedName>
</protein>
<keyword evidence="2" id="KW-0677">Repeat</keyword>
<dbReference type="PROSITE" id="PS50082">
    <property type="entry name" value="WD_REPEATS_2"/>
    <property type="match status" value="1"/>
</dbReference>
<reference evidence="6" key="1">
    <citation type="submission" date="2021-05" db="EMBL/GenBank/DDBJ databases">
        <authorList>
            <person name="Alioto T."/>
            <person name="Alioto T."/>
            <person name="Gomez Garrido J."/>
        </authorList>
    </citation>
    <scope>NUCLEOTIDE SEQUENCE</scope>
</reference>
<feature type="repeat" description="WD" evidence="3">
    <location>
        <begin position="228"/>
        <end position="269"/>
    </location>
</feature>
<dbReference type="PROSITE" id="PS00678">
    <property type="entry name" value="WD_REPEATS_1"/>
    <property type="match status" value="1"/>
</dbReference>
<dbReference type="Pfam" id="PF12937">
    <property type="entry name" value="F-box-like"/>
    <property type="match status" value="1"/>
</dbReference>
<keyword evidence="1 3" id="KW-0853">WD repeat</keyword>
<dbReference type="EMBL" id="HBUF01208512">
    <property type="protein sequence ID" value="CAG6664750.1"/>
    <property type="molecule type" value="Transcribed_RNA"/>
</dbReference>
<name>A0A8D8S7R3_9HEMI</name>
<dbReference type="CDD" id="cd22135">
    <property type="entry name" value="F-box_FBXW9"/>
    <property type="match status" value="1"/>
</dbReference>
<dbReference type="InterPro" id="IPR036322">
    <property type="entry name" value="WD40_repeat_dom_sf"/>
</dbReference>
<sequence>MLIFISKIEKCKQKKFPFQKFQKKKDFEYSSLIGPFHLKIALFSLKMGSDDEDKVTLDTLPNEIFLYICTYLDSYFILNVLKKVCTRFDNILSDDYVWRKKTSIDYPNTTILFPETDSEPDNNSNKPWTAMVYEVETNRKFFQDAKATENSETDAKKVMENSEMQTDDKKDPESNGMQKIVFKDLHISTINALKLVCDNRLCISVSRDRSIGVWNVADSATQAVRQVYPAHDGWVWCIDSCIGTDTFCTGAWDSTLKIWSLEDFTNISTYKYQGTVLSVSCTEFLVAAGLFNAKLIVQDTRVPHVDGFHGIPWYVVEHTFEKKGVIQGVTIDGQNVYVASANGIISCYDMRKKDVVNSTAPLCNKKDNIMSYSYRNGNIVMGDTGNTLTILNRNLEVLAQRTIEFENPLQRKLSCIKQNDYDIFVGSKGSLHSFIKSDPITAVERLQSCNYEMTAIEYEFDQILLHSSNLDGEIVMLKRPQNTITV</sequence>
<feature type="compositionally biased region" description="Basic and acidic residues" evidence="4">
    <location>
        <begin position="146"/>
        <end position="173"/>
    </location>
</feature>
<dbReference type="PANTHER" id="PTHR19855">
    <property type="entry name" value="WD40 REPEAT PROTEIN 12, 37"/>
    <property type="match status" value="1"/>
</dbReference>
<dbReference type="PROSITE" id="PS50181">
    <property type="entry name" value="FBOX"/>
    <property type="match status" value="1"/>
</dbReference>
<dbReference type="SMART" id="SM00256">
    <property type="entry name" value="FBOX"/>
    <property type="match status" value="1"/>
</dbReference>
<dbReference type="InterPro" id="IPR001810">
    <property type="entry name" value="F-box_dom"/>
</dbReference>
<dbReference type="SUPFAM" id="SSF81383">
    <property type="entry name" value="F-box domain"/>
    <property type="match status" value="1"/>
</dbReference>
<evidence type="ECO:0000256" key="3">
    <source>
        <dbReference type="PROSITE-ProRule" id="PRU00221"/>
    </source>
</evidence>
<dbReference type="Gene3D" id="2.130.10.10">
    <property type="entry name" value="YVTN repeat-like/Quinoprotein amine dehydrogenase"/>
    <property type="match status" value="1"/>
</dbReference>
<dbReference type="PANTHER" id="PTHR19855:SF34">
    <property type="entry name" value="F-BOX_WD REPEAT-CONTAINING PROTEIN 9"/>
    <property type="match status" value="1"/>
</dbReference>
<dbReference type="Pfam" id="PF00400">
    <property type="entry name" value="WD40"/>
    <property type="match status" value="1"/>
</dbReference>
<dbReference type="InterPro" id="IPR019775">
    <property type="entry name" value="WD40_repeat_CS"/>
</dbReference>
<dbReference type="InterPro" id="IPR015943">
    <property type="entry name" value="WD40/YVTN_repeat-like_dom_sf"/>
</dbReference>
<evidence type="ECO:0000256" key="2">
    <source>
        <dbReference type="ARBA" id="ARBA00022737"/>
    </source>
</evidence>
<feature type="region of interest" description="Disordered" evidence="4">
    <location>
        <begin position="146"/>
        <end position="175"/>
    </location>
</feature>
<evidence type="ECO:0000256" key="4">
    <source>
        <dbReference type="SAM" id="MobiDB-lite"/>
    </source>
</evidence>
<organism evidence="6">
    <name type="scientific">Cacopsylla melanoneura</name>
    <dbReference type="NCBI Taxonomy" id="428564"/>
    <lineage>
        <taxon>Eukaryota</taxon>
        <taxon>Metazoa</taxon>
        <taxon>Ecdysozoa</taxon>
        <taxon>Arthropoda</taxon>
        <taxon>Hexapoda</taxon>
        <taxon>Insecta</taxon>
        <taxon>Pterygota</taxon>
        <taxon>Neoptera</taxon>
        <taxon>Paraneoptera</taxon>
        <taxon>Hemiptera</taxon>
        <taxon>Sternorrhyncha</taxon>
        <taxon>Psylloidea</taxon>
        <taxon>Psyllidae</taxon>
        <taxon>Psyllinae</taxon>
        <taxon>Cacopsylla</taxon>
    </lineage>
</organism>
<feature type="domain" description="F-box" evidence="5">
    <location>
        <begin position="54"/>
        <end position="101"/>
    </location>
</feature>
<dbReference type="SUPFAM" id="SSF50978">
    <property type="entry name" value="WD40 repeat-like"/>
    <property type="match status" value="1"/>
</dbReference>
<evidence type="ECO:0000259" key="5">
    <source>
        <dbReference type="PROSITE" id="PS50181"/>
    </source>
</evidence>
<dbReference type="InterPro" id="IPR036047">
    <property type="entry name" value="F-box-like_dom_sf"/>
</dbReference>
<dbReference type="InterPro" id="IPR001680">
    <property type="entry name" value="WD40_rpt"/>
</dbReference>
<dbReference type="SMART" id="SM00320">
    <property type="entry name" value="WD40"/>
    <property type="match status" value="2"/>
</dbReference>
<dbReference type="Gene3D" id="1.20.1280.50">
    <property type="match status" value="1"/>
</dbReference>